<evidence type="ECO:0000256" key="1">
    <source>
        <dbReference type="SAM" id="MobiDB-lite"/>
    </source>
</evidence>
<accession>A0A7S2TI96</accession>
<dbReference type="GO" id="GO:0005854">
    <property type="term" value="C:nascent polypeptide-associated complex"/>
    <property type="evidence" value="ECO:0007669"/>
    <property type="project" value="InterPro"/>
</dbReference>
<dbReference type="InterPro" id="IPR002715">
    <property type="entry name" value="Nas_poly-pep-assoc_cplx_dom"/>
</dbReference>
<evidence type="ECO:0000313" key="3">
    <source>
        <dbReference type="EMBL" id="CAD9747897.1"/>
    </source>
</evidence>
<dbReference type="FunFam" id="2.20.70.30:FF:000002">
    <property type="entry name" value="Nascent polypeptide-associated complex (NAC), alpha subunit"/>
    <property type="match status" value="1"/>
</dbReference>
<dbReference type="AlphaFoldDB" id="A0A7S2TI96"/>
<feature type="region of interest" description="Disordered" evidence="1">
    <location>
        <begin position="1"/>
        <end position="74"/>
    </location>
</feature>
<feature type="compositionally biased region" description="Basic and acidic residues" evidence="1">
    <location>
        <begin position="45"/>
        <end position="54"/>
    </location>
</feature>
<feature type="compositionally biased region" description="Low complexity" evidence="1">
    <location>
        <begin position="141"/>
        <end position="154"/>
    </location>
</feature>
<dbReference type="Gene3D" id="2.20.70.30">
    <property type="entry name" value="Nascent polypeptide-associated complex domain"/>
    <property type="match status" value="1"/>
</dbReference>
<sequence length="207" mass="22355">MSTEEVKTENPVTKEELEAGAEPEKEKVTVEDADADDEDEVPGLEDNKALEGGKTRGKQNRSEKKARKAMQKLGMKPVPGIVRVTVKKAKNILFVISKPDVFKSPASETYVIFGEAKIEDINSQAQQKAAEQFKNPEPNVPSFATENAAPAASEAVEEEEDGEVNDEGLDADEINTIMSQTSCTRAKAVAALKKKGNIVDAILALTP</sequence>
<dbReference type="PIRSF" id="PIRSF015901">
    <property type="entry name" value="NAC_alpha"/>
    <property type="match status" value="1"/>
</dbReference>
<dbReference type="PANTHER" id="PTHR21713">
    <property type="entry name" value="NASCENT POLYPEPTIDE ASSOCIATED COMPLEX ALPHA SUBUNIT-RELATED"/>
    <property type="match status" value="1"/>
</dbReference>
<feature type="compositionally biased region" description="Basic and acidic residues" evidence="1">
    <location>
        <begin position="1"/>
        <end position="30"/>
    </location>
</feature>
<dbReference type="InterPro" id="IPR038187">
    <property type="entry name" value="NAC_A/B_dom_sf"/>
</dbReference>
<dbReference type="InterPro" id="IPR016641">
    <property type="entry name" value="EGD2/NACA0like"/>
</dbReference>
<dbReference type="Gene3D" id="1.10.8.10">
    <property type="entry name" value="DNA helicase RuvA subunit, C-terminal domain"/>
    <property type="match status" value="1"/>
</dbReference>
<dbReference type="PROSITE" id="PS51151">
    <property type="entry name" value="NAC_AB"/>
    <property type="match status" value="1"/>
</dbReference>
<gene>
    <name evidence="3" type="ORF">LSP00402_LOCUS2004</name>
</gene>
<feature type="compositionally biased region" description="Acidic residues" evidence="1">
    <location>
        <begin position="31"/>
        <end position="43"/>
    </location>
</feature>
<organism evidence="3">
    <name type="scientific">Lotharella oceanica</name>
    <dbReference type="NCBI Taxonomy" id="641309"/>
    <lineage>
        <taxon>Eukaryota</taxon>
        <taxon>Sar</taxon>
        <taxon>Rhizaria</taxon>
        <taxon>Cercozoa</taxon>
        <taxon>Chlorarachniophyceae</taxon>
        <taxon>Lotharella</taxon>
    </lineage>
</organism>
<evidence type="ECO:0000259" key="2">
    <source>
        <dbReference type="PROSITE" id="PS51151"/>
    </source>
</evidence>
<protein>
    <recommendedName>
        <fullName evidence="2">NAC-A/B domain-containing protein</fullName>
    </recommendedName>
</protein>
<dbReference type="SMART" id="SM01407">
    <property type="entry name" value="NAC"/>
    <property type="match status" value="1"/>
</dbReference>
<dbReference type="EMBL" id="HBHP01003195">
    <property type="protein sequence ID" value="CAD9747897.1"/>
    <property type="molecule type" value="Transcribed_RNA"/>
</dbReference>
<feature type="compositionally biased region" description="Acidic residues" evidence="1">
    <location>
        <begin position="155"/>
        <end position="170"/>
    </location>
</feature>
<proteinExistence type="predicted"/>
<feature type="domain" description="NAC-A/B" evidence="2">
    <location>
        <begin position="60"/>
        <end position="125"/>
    </location>
</feature>
<name>A0A7S2TI96_9EUKA</name>
<reference evidence="3" key="1">
    <citation type="submission" date="2021-01" db="EMBL/GenBank/DDBJ databases">
        <authorList>
            <person name="Corre E."/>
            <person name="Pelletier E."/>
            <person name="Niang G."/>
            <person name="Scheremetjew M."/>
            <person name="Finn R."/>
            <person name="Kale V."/>
            <person name="Holt S."/>
            <person name="Cochrane G."/>
            <person name="Meng A."/>
            <person name="Brown T."/>
            <person name="Cohen L."/>
        </authorList>
    </citation>
    <scope>NUCLEOTIDE SEQUENCE</scope>
    <source>
        <strain evidence="3">CCMP622</strain>
    </source>
</reference>
<feature type="compositionally biased region" description="Basic residues" evidence="1">
    <location>
        <begin position="55"/>
        <end position="70"/>
    </location>
</feature>
<dbReference type="CDD" id="cd22054">
    <property type="entry name" value="NAC_NACA"/>
    <property type="match status" value="1"/>
</dbReference>
<dbReference type="Pfam" id="PF01849">
    <property type="entry name" value="NAC"/>
    <property type="match status" value="1"/>
</dbReference>
<feature type="region of interest" description="Disordered" evidence="1">
    <location>
        <begin position="128"/>
        <end position="170"/>
    </location>
</feature>